<dbReference type="AlphaFoldDB" id="A0A9P6NA01"/>
<gene>
    <name evidence="2" type="ORF">CROQUDRAFT_681200</name>
</gene>
<evidence type="ECO:0000313" key="2">
    <source>
        <dbReference type="EMBL" id="KAG0142725.1"/>
    </source>
</evidence>
<feature type="non-terminal residue" evidence="2">
    <location>
        <position position="1"/>
    </location>
</feature>
<feature type="domain" description="Tc1-like transposase DDE" evidence="1">
    <location>
        <begin position="109"/>
        <end position="204"/>
    </location>
</feature>
<keyword evidence="3" id="KW-1185">Reference proteome</keyword>
<dbReference type="PANTHER" id="PTHR46564">
    <property type="entry name" value="TRANSPOSASE"/>
    <property type="match status" value="1"/>
</dbReference>
<feature type="non-terminal residue" evidence="2">
    <location>
        <position position="205"/>
    </location>
</feature>
<dbReference type="Proteomes" id="UP000886653">
    <property type="component" value="Unassembled WGS sequence"/>
</dbReference>
<organism evidence="2 3">
    <name type="scientific">Cronartium quercuum f. sp. fusiforme G11</name>
    <dbReference type="NCBI Taxonomy" id="708437"/>
    <lineage>
        <taxon>Eukaryota</taxon>
        <taxon>Fungi</taxon>
        <taxon>Dikarya</taxon>
        <taxon>Basidiomycota</taxon>
        <taxon>Pucciniomycotina</taxon>
        <taxon>Pucciniomycetes</taxon>
        <taxon>Pucciniales</taxon>
        <taxon>Coleosporiaceae</taxon>
        <taxon>Cronartium</taxon>
    </lineage>
</organism>
<dbReference type="PANTHER" id="PTHR46564:SF1">
    <property type="entry name" value="TRANSPOSASE"/>
    <property type="match status" value="1"/>
</dbReference>
<evidence type="ECO:0000313" key="3">
    <source>
        <dbReference type="Proteomes" id="UP000886653"/>
    </source>
</evidence>
<accession>A0A9P6NA01</accession>
<name>A0A9P6NA01_9BASI</name>
<reference evidence="2" key="1">
    <citation type="submission" date="2013-11" db="EMBL/GenBank/DDBJ databases">
        <title>Genome sequence of the fusiform rust pathogen reveals effectors for host alternation and coevolution with pine.</title>
        <authorList>
            <consortium name="DOE Joint Genome Institute"/>
            <person name="Smith K."/>
            <person name="Pendleton A."/>
            <person name="Kubisiak T."/>
            <person name="Anderson C."/>
            <person name="Salamov A."/>
            <person name="Aerts A."/>
            <person name="Riley R."/>
            <person name="Clum A."/>
            <person name="Lindquist E."/>
            <person name="Ence D."/>
            <person name="Campbell M."/>
            <person name="Kronenberg Z."/>
            <person name="Feau N."/>
            <person name="Dhillon B."/>
            <person name="Hamelin R."/>
            <person name="Burleigh J."/>
            <person name="Smith J."/>
            <person name="Yandell M."/>
            <person name="Nelson C."/>
            <person name="Grigoriev I."/>
            <person name="Davis J."/>
        </authorList>
    </citation>
    <scope>NUCLEOTIDE SEQUENCE</scope>
    <source>
        <strain evidence="2">G11</strain>
    </source>
</reference>
<comment type="caution">
    <text evidence="2">The sequence shown here is derived from an EMBL/GenBank/DDBJ whole genome shotgun (WGS) entry which is preliminary data.</text>
</comment>
<dbReference type="InterPro" id="IPR038717">
    <property type="entry name" value="Tc1-like_DDE_dom"/>
</dbReference>
<dbReference type="Pfam" id="PF13358">
    <property type="entry name" value="DDE_3"/>
    <property type="match status" value="1"/>
</dbReference>
<evidence type="ECO:0000259" key="1">
    <source>
        <dbReference type="Pfam" id="PF13358"/>
    </source>
</evidence>
<protein>
    <recommendedName>
        <fullName evidence="1">Tc1-like transposase DDE domain-containing protein</fullName>
    </recommendedName>
</protein>
<dbReference type="OrthoDB" id="2497579at2759"/>
<proteinExistence type="predicted"/>
<sequence length="205" mass="23252">WIANYRQYQSAVWDPETYQQQGHPHVFEGITLNLLANIVRESPSIYLDKLQHKMFDLTGIWAPKSTYSQALHHQLGMSHLISQGLDRHQCPIAQAQYIASIHCIPVDYLVVIDESGVKNMDTWQIQGWQQTGSVGVCDLRNCMNDHWTILPAVTEGGMIAAMTCKGSVECVHVEMFLKWDLLPVMNPYPVPYSVLILDNAKIHHG</sequence>
<dbReference type="EMBL" id="MU167340">
    <property type="protein sequence ID" value="KAG0142725.1"/>
    <property type="molecule type" value="Genomic_DNA"/>
</dbReference>